<gene>
    <name evidence="3" type="ORF">EER27_14770</name>
</gene>
<accession>A0A3M8STW1</accession>
<dbReference type="Proteomes" id="UP000267049">
    <property type="component" value="Unassembled WGS sequence"/>
</dbReference>
<evidence type="ECO:0000259" key="2">
    <source>
        <dbReference type="PROSITE" id="PS51724"/>
    </source>
</evidence>
<dbReference type="AlphaFoldDB" id="A0A3M8STW1"/>
<name>A0A3M8STW1_9GAMM</name>
<dbReference type="PROSITE" id="PS51724">
    <property type="entry name" value="SPOR"/>
    <property type="match status" value="1"/>
</dbReference>
<keyword evidence="4" id="KW-1185">Reference proteome</keyword>
<dbReference type="InterPro" id="IPR036680">
    <property type="entry name" value="SPOR-like_sf"/>
</dbReference>
<proteinExistence type="predicted"/>
<protein>
    <submittedName>
        <fullName evidence="3">SPOR domain-containing protein</fullName>
    </submittedName>
</protein>
<evidence type="ECO:0000313" key="3">
    <source>
        <dbReference type="EMBL" id="RNF82182.1"/>
    </source>
</evidence>
<dbReference type="OrthoDB" id="5986009at2"/>
<feature type="compositionally biased region" description="Low complexity" evidence="1">
    <location>
        <begin position="70"/>
        <end position="93"/>
    </location>
</feature>
<dbReference type="SUPFAM" id="SSF110997">
    <property type="entry name" value="Sporulation related repeat"/>
    <property type="match status" value="1"/>
</dbReference>
<dbReference type="EMBL" id="RIBS01000009">
    <property type="protein sequence ID" value="RNF82182.1"/>
    <property type="molecule type" value="Genomic_DNA"/>
</dbReference>
<dbReference type="InterPro" id="IPR007730">
    <property type="entry name" value="SPOR-like_dom"/>
</dbReference>
<sequence>MLTRALLVLLLVLNLGVATWWLLRGPPPKAAPAPLPVGAQRLQLTSEAAATAIHAAAAAGNGSDALVEKPAAPTTTATAAVEAPAAETPAAEAAVPPAPTAQCLSLGPFASTGAVAQAQVQVKPLVERVSVRKQEPSRGRGWRVFQPPSADAAAADAAAQRIAAAGFSDYFVVREGAEANSVALGRYGSEAAARKRADALVAAGIPAQAAPVGGEGDATTVYWLDVAAAAGFDAGKAQTLVAATERRQLDCRSLR</sequence>
<reference evidence="3 4" key="1">
    <citation type="submission" date="2018-11" db="EMBL/GenBank/DDBJ databases">
        <title>Lysobacter cryohumiis sp. nov., isolated from soil in the Tianshan Mountains, Xinjiang, China.</title>
        <authorList>
            <person name="Luo Y."/>
            <person name="Sheng H."/>
        </authorList>
    </citation>
    <scope>NUCLEOTIDE SEQUENCE [LARGE SCALE GENOMIC DNA]</scope>
    <source>
        <strain evidence="3 4">ZS60</strain>
    </source>
</reference>
<feature type="domain" description="SPOR" evidence="2">
    <location>
        <begin position="96"/>
        <end position="175"/>
    </location>
</feature>
<dbReference type="GO" id="GO:0042834">
    <property type="term" value="F:peptidoglycan binding"/>
    <property type="evidence" value="ECO:0007669"/>
    <property type="project" value="InterPro"/>
</dbReference>
<evidence type="ECO:0000313" key="4">
    <source>
        <dbReference type="Proteomes" id="UP000267049"/>
    </source>
</evidence>
<comment type="caution">
    <text evidence="3">The sequence shown here is derived from an EMBL/GenBank/DDBJ whole genome shotgun (WGS) entry which is preliminary data.</text>
</comment>
<organism evidence="3 4">
    <name type="scientific">Montanilutibacter psychrotolerans</name>
    <dbReference type="NCBI Taxonomy" id="1327343"/>
    <lineage>
        <taxon>Bacteria</taxon>
        <taxon>Pseudomonadati</taxon>
        <taxon>Pseudomonadota</taxon>
        <taxon>Gammaproteobacteria</taxon>
        <taxon>Lysobacterales</taxon>
        <taxon>Lysobacteraceae</taxon>
        <taxon>Montanilutibacter</taxon>
    </lineage>
</organism>
<evidence type="ECO:0000256" key="1">
    <source>
        <dbReference type="SAM" id="MobiDB-lite"/>
    </source>
</evidence>
<dbReference type="Pfam" id="PF05036">
    <property type="entry name" value="SPOR"/>
    <property type="match status" value="1"/>
</dbReference>
<feature type="region of interest" description="Disordered" evidence="1">
    <location>
        <begin position="67"/>
        <end position="93"/>
    </location>
</feature>
<dbReference type="RefSeq" id="WP_123088909.1">
    <property type="nucleotide sequence ID" value="NZ_RIBS01000009.1"/>
</dbReference>